<organism evidence="1">
    <name type="scientific">Anguilla anguilla</name>
    <name type="common">European freshwater eel</name>
    <name type="synonym">Muraena anguilla</name>
    <dbReference type="NCBI Taxonomy" id="7936"/>
    <lineage>
        <taxon>Eukaryota</taxon>
        <taxon>Metazoa</taxon>
        <taxon>Chordata</taxon>
        <taxon>Craniata</taxon>
        <taxon>Vertebrata</taxon>
        <taxon>Euteleostomi</taxon>
        <taxon>Actinopterygii</taxon>
        <taxon>Neopterygii</taxon>
        <taxon>Teleostei</taxon>
        <taxon>Anguilliformes</taxon>
        <taxon>Anguillidae</taxon>
        <taxon>Anguilla</taxon>
    </lineage>
</organism>
<sequence>MSGAEYLKKKRKDRKYSFYSVAKHSKFT</sequence>
<protein>
    <submittedName>
        <fullName evidence="1">Uncharacterized protein</fullName>
    </submittedName>
</protein>
<dbReference type="EMBL" id="GBXM01059737">
    <property type="protein sequence ID" value="JAH48840.1"/>
    <property type="molecule type" value="Transcribed_RNA"/>
</dbReference>
<dbReference type="AlphaFoldDB" id="A0A0E9T7L2"/>
<proteinExistence type="predicted"/>
<reference evidence="1" key="2">
    <citation type="journal article" date="2015" name="Fish Shellfish Immunol.">
        <title>Early steps in the European eel (Anguilla anguilla)-Vibrio vulnificus interaction in the gills: Role of the RtxA13 toxin.</title>
        <authorList>
            <person name="Callol A."/>
            <person name="Pajuelo D."/>
            <person name="Ebbesson L."/>
            <person name="Teles M."/>
            <person name="MacKenzie S."/>
            <person name="Amaro C."/>
        </authorList>
    </citation>
    <scope>NUCLEOTIDE SEQUENCE</scope>
</reference>
<reference evidence="1" key="1">
    <citation type="submission" date="2014-11" db="EMBL/GenBank/DDBJ databases">
        <authorList>
            <person name="Amaro Gonzalez C."/>
        </authorList>
    </citation>
    <scope>NUCLEOTIDE SEQUENCE</scope>
</reference>
<name>A0A0E9T7L2_ANGAN</name>
<evidence type="ECO:0000313" key="1">
    <source>
        <dbReference type="EMBL" id="JAH48840.1"/>
    </source>
</evidence>
<accession>A0A0E9T7L2</accession>